<dbReference type="OrthoDB" id="5489622at2"/>
<evidence type="ECO:0000313" key="3">
    <source>
        <dbReference type="EMBL" id="KIF82487.1"/>
    </source>
</evidence>
<dbReference type="EMBL" id="JWJG01000028">
    <property type="protein sequence ID" value="KIF82487.1"/>
    <property type="molecule type" value="Genomic_DNA"/>
</dbReference>
<dbReference type="STRING" id="709839.TSA66_19385"/>
<dbReference type="GO" id="GO:0004197">
    <property type="term" value="F:cysteine-type endopeptidase activity"/>
    <property type="evidence" value="ECO:0007669"/>
    <property type="project" value="InterPro"/>
</dbReference>
<dbReference type="Proteomes" id="UP000031572">
    <property type="component" value="Unassembled WGS sequence"/>
</dbReference>
<feature type="signal peptide" evidence="1">
    <location>
        <begin position="1"/>
        <end position="21"/>
    </location>
</feature>
<dbReference type="InterPro" id="IPR011600">
    <property type="entry name" value="Pept_C14_caspase"/>
</dbReference>
<organism evidence="3 4">
    <name type="scientific">Noviherbaspirillum autotrophicum</name>
    <dbReference type="NCBI Taxonomy" id="709839"/>
    <lineage>
        <taxon>Bacteria</taxon>
        <taxon>Pseudomonadati</taxon>
        <taxon>Pseudomonadota</taxon>
        <taxon>Betaproteobacteria</taxon>
        <taxon>Burkholderiales</taxon>
        <taxon>Oxalobacteraceae</taxon>
        <taxon>Noviherbaspirillum</taxon>
    </lineage>
</organism>
<comment type="caution">
    <text evidence="3">The sequence shown here is derived from an EMBL/GenBank/DDBJ whole genome shotgun (WGS) entry which is preliminary data.</text>
</comment>
<gene>
    <name evidence="3" type="ORF">TSA66_19385</name>
</gene>
<accession>A0A0C1YPJ3</accession>
<evidence type="ECO:0000259" key="2">
    <source>
        <dbReference type="Pfam" id="PF00656"/>
    </source>
</evidence>
<protein>
    <recommendedName>
        <fullName evidence="2">Peptidase C14 caspase domain-containing protein</fullName>
    </recommendedName>
</protein>
<dbReference type="RefSeq" id="WP_040041161.1">
    <property type="nucleotide sequence ID" value="NZ_JWJG01000028.1"/>
</dbReference>
<sequence length="419" mass="45078">MALGRLVVLLCLAWEGGAAQAQGAGVGVPAVEAVTQSEISAIRDAFRSVGLQQADVRLGDDGRISLIGEYEDRDEVETAFAAARAVVGLRRVAPTTPANISYRLKGFNSAFASTIGRMMQKRPAAVATQPASPPQAARRTPQTLGVIVGASKSRYLPPEHWLDGAEKDAADIYTFLLSPDGGSVPSNQVSLLTKEDATSGAVKAAMHNVMEQVQAGDTVVLFVAAHGLPNAMNKFDIVLYDTEFPRKKVTSKGESIDFVITNRKTALSDEDLQGFVAQLTAKNVRSVVLLDTCYSGKTFVSIPGYLPSRTRSLTQHKKEVEYTTSLSQEAVTDLAQKAKDMKTSRIVIVSASENEESLESPSLGGGAFTQTYIRSLRKEHDYADAFDQTKPSVIRIARTMGLSQTPRMLVVPEVADTKL</sequence>
<feature type="chain" id="PRO_5002143997" description="Peptidase C14 caspase domain-containing protein" evidence="1">
    <location>
        <begin position="22"/>
        <end position="419"/>
    </location>
</feature>
<keyword evidence="4" id="KW-1185">Reference proteome</keyword>
<proteinExistence type="predicted"/>
<feature type="domain" description="Peptidase C14 caspase" evidence="2">
    <location>
        <begin position="161"/>
        <end position="407"/>
    </location>
</feature>
<dbReference type="Gene3D" id="3.40.50.1460">
    <property type="match status" value="1"/>
</dbReference>
<evidence type="ECO:0000256" key="1">
    <source>
        <dbReference type="SAM" id="SignalP"/>
    </source>
</evidence>
<reference evidence="3 4" key="1">
    <citation type="submission" date="2014-12" db="EMBL/GenBank/DDBJ databases">
        <title>Denitrispirillum autotrophicum gen. nov., sp. nov., Denitrifying, Facultatively Autotrophic Bacteria Isolated from Rice Paddy Soil.</title>
        <authorList>
            <person name="Ishii S."/>
            <person name="Ashida N."/>
            <person name="Ohno H."/>
            <person name="Otsuka S."/>
            <person name="Yokota A."/>
            <person name="Senoo K."/>
        </authorList>
    </citation>
    <scope>NUCLEOTIDE SEQUENCE [LARGE SCALE GENOMIC DNA]</scope>
    <source>
        <strain evidence="3 4">TSA66</strain>
    </source>
</reference>
<name>A0A0C1YPJ3_9BURK</name>
<dbReference type="GO" id="GO:0006508">
    <property type="term" value="P:proteolysis"/>
    <property type="evidence" value="ECO:0007669"/>
    <property type="project" value="InterPro"/>
</dbReference>
<dbReference type="AlphaFoldDB" id="A0A0C1YPJ3"/>
<dbReference type="Pfam" id="PF00656">
    <property type="entry name" value="Peptidase_C14"/>
    <property type="match status" value="1"/>
</dbReference>
<evidence type="ECO:0000313" key="4">
    <source>
        <dbReference type="Proteomes" id="UP000031572"/>
    </source>
</evidence>
<keyword evidence="1" id="KW-0732">Signal</keyword>